<feature type="region of interest" description="Disordered" evidence="1">
    <location>
        <begin position="44"/>
        <end position="73"/>
    </location>
</feature>
<reference evidence="2 3" key="1">
    <citation type="submission" date="2023-09" db="EMBL/GenBank/DDBJ databases">
        <title>Nesidiocoris tenuis whole genome shotgun sequence.</title>
        <authorList>
            <person name="Shibata T."/>
            <person name="Shimoda M."/>
            <person name="Kobayashi T."/>
            <person name="Uehara T."/>
        </authorList>
    </citation>
    <scope>NUCLEOTIDE SEQUENCE [LARGE SCALE GENOMIC DNA]</scope>
    <source>
        <strain evidence="2 3">Japan</strain>
    </source>
</reference>
<name>A0ABN7AJI1_9HEMI</name>
<accession>A0ABN7AJI1</accession>
<evidence type="ECO:0000256" key="1">
    <source>
        <dbReference type="SAM" id="MobiDB-lite"/>
    </source>
</evidence>
<gene>
    <name evidence="2" type="ORF">NTJ_05220</name>
</gene>
<protein>
    <submittedName>
        <fullName evidence="2">Uncharacterized protein</fullName>
    </submittedName>
</protein>
<evidence type="ECO:0000313" key="3">
    <source>
        <dbReference type="Proteomes" id="UP001307889"/>
    </source>
</evidence>
<keyword evidence="3" id="KW-1185">Reference proteome</keyword>
<dbReference type="EMBL" id="AP028911">
    <property type="protein sequence ID" value="BES92411.1"/>
    <property type="molecule type" value="Genomic_DNA"/>
</dbReference>
<sequence length="106" mass="10949">MAGNPGGAAAPSFQPIRSGRFPSARANLSDVNSARQLVIFSGKSPLGRSSPCRPPLDSLDAGPNFSNNDPSLGNLPPPGKFFAAAVFPPNSFTLARFSFGSAPHSH</sequence>
<evidence type="ECO:0000313" key="2">
    <source>
        <dbReference type="EMBL" id="BES92411.1"/>
    </source>
</evidence>
<organism evidence="2 3">
    <name type="scientific">Nesidiocoris tenuis</name>
    <dbReference type="NCBI Taxonomy" id="355587"/>
    <lineage>
        <taxon>Eukaryota</taxon>
        <taxon>Metazoa</taxon>
        <taxon>Ecdysozoa</taxon>
        <taxon>Arthropoda</taxon>
        <taxon>Hexapoda</taxon>
        <taxon>Insecta</taxon>
        <taxon>Pterygota</taxon>
        <taxon>Neoptera</taxon>
        <taxon>Paraneoptera</taxon>
        <taxon>Hemiptera</taxon>
        <taxon>Heteroptera</taxon>
        <taxon>Panheteroptera</taxon>
        <taxon>Cimicomorpha</taxon>
        <taxon>Miridae</taxon>
        <taxon>Dicyphina</taxon>
        <taxon>Nesidiocoris</taxon>
    </lineage>
</organism>
<dbReference type="Proteomes" id="UP001307889">
    <property type="component" value="Chromosome 3"/>
</dbReference>
<proteinExistence type="predicted"/>